<evidence type="ECO:0000256" key="1">
    <source>
        <dbReference type="SAM" id="MobiDB-lite"/>
    </source>
</evidence>
<sequence length="174" mass="19060">ISFNFAGLDLNSSDNQSGGSTASRFYCFLFLGFYDKDSSGWSSSKDKDAYSSFGSRGDSRGKSSFFGDRGSGSRGRFDDRGRGDYDGIGGRGDRSGFGKFERGGNSRWCDKSDEDDWSKPLPPSERLEQELFSGGNTGINFEKYDDIPVEATGNNCPPHIESALEKLQHFSCPS</sequence>
<name>A0A8C6MNR6_MUSSI</name>
<keyword evidence="3" id="KW-1185">Reference proteome</keyword>
<proteinExistence type="predicted"/>
<evidence type="ECO:0000313" key="2">
    <source>
        <dbReference type="Ensembl" id="ENSMSIP00000001228.1"/>
    </source>
</evidence>
<reference evidence="2" key="1">
    <citation type="submission" date="2025-08" db="UniProtKB">
        <authorList>
            <consortium name="Ensembl"/>
        </authorList>
    </citation>
    <scope>IDENTIFICATION</scope>
</reference>
<dbReference type="Ensembl" id="ENSMSIT00000001573.1">
    <property type="protein sequence ID" value="ENSMSIP00000001228.1"/>
    <property type="gene ID" value="ENSMSIG00000001024.1"/>
</dbReference>
<dbReference type="AlphaFoldDB" id="A0A8C6MNR6"/>
<reference evidence="2" key="2">
    <citation type="submission" date="2025-09" db="UniProtKB">
        <authorList>
            <consortium name="Ensembl"/>
        </authorList>
    </citation>
    <scope>IDENTIFICATION</scope>
</reference>
<evidence type="ECO:0000313" key="3">
    <source>
        <dbReference type="Proteomes" id="UP000694415"/>
    </source>
</evidence>
<feature type="compositionally biased region" description="Basic and acidic residues" evidence="1">
    <location>
        <begin position="75"/>
        <end position="111"/>
    </location>
</feature>
<organism evidence="2 3">
    <name type="scientific">Mus spicilegus</name>
    <name type="common">Mound-building mouse</name>
    <dbReference type="NCBI Taxonomy" id="10103"/>
    <lineage>
        <taxon>Eukaryota</taxon>
        <taxon>Metazoa</taxon>
        <taxon>Chordata</taxon>
        <taxon>Craniata</taxon>
        <taxon>Vertebrata</taxon>
        <taxon>Euteleostomi</taxon>
        <taxon>Mammalia</taxon>
        <taxon>Eutheria</taxon>
        <taxon>Euarchontoglires</taxon>
        <taxon>Glires</taxon>
        <taxon>Rodentia</taxon>
        <taxon>Myomorpha</taxon>
        <taxon>Muroidea</taxon>
        <taxon>Muridae</taxon>
        <taxon>Murinae</taxon>
        <taxon>Mus</taxon>
        <taxon>Mus</taxon>
    </lineage>
</organism>
<feature type="region of interest" description="Disordered" evidence="1">
    <location>
        <begin position="38"/>
        <end position="125"/>
    </location>
</feature>
<accession>A0A8C6MNR6</accession>
<dbReference type="GeneTree" id="ENSGT00940000154443"/>
<protein>
    <submittedName>
        <fullName evidence="2">Uncharacterized protein</fullName>
    </submittedName>
</protein>
<feature type="compositionally biased region" description="Basic and acidic residues" evidence="1">
    <location>
        <begin position="38"/>
        <end position="49"/>
    </location>
</feature>
<dbReference type="Proteomes" id="UP000694415">
    <property type="component" value="Unplaced"/>
</dbReference>